<dbReference type="EMBL" id="DS113598">
    <property type="protein sequence ID" value="EAY00527.1"/>
    <property type="molecule type" value="Genomic_DNA"/>
</dbReference>
<protein>
    <submittedName>
        <fullName evidence="1">Uncharacterized protein</fullName>
    </submittedName>
</protein>
<proteinExistence type="predicted"/>
<evidence type="ECO:0000313" key="1">
    <source>
        <dbReference type="EMBL" id="EAY00527.1"/>
    </source>
</evidence>
<gene>
    <name evidence="1" type="ORF">TVAG_350230</name>
</gene>
<evidence type="ECO:0000313" key="2">
    <source>
        <dbReference type="Proteomes" id="UP000001542"/>
    </source>
</evidence>
<dbReference type="RefSeq" id="XP_001313456.1">
    <property type="nucleotide sequence ID" value="XM_001313455.1"/>
</dbReference>
<reference evidence="1" key="1">
    <citation type="submission" date="2006-10" db="EMBL/GenBank/DDBJ databases">
        <authorList>
            <person name="Amadeo P."/>
            <person name="Zhao Q."/>
            <person name="Wortman J."/>
            <person name="Fraser-Liggett C."/>
            <person name="Carlton J."/>
        </authorList>
    </citation>
    <scope>NUCLEOTIDE SEQUENCE</scope>
    <source>
        <strain evidence="1">G3</strain>
    </source>
</reference>
<name>A2F3K4_TRIV3</name>
<dbReference type="AlphaFoldDB" id="A2F3K4"/>
<dbReference type="KEGG" id="tva:4758348"/>
<keyword evidence="2" id="KW-1185">Reference proteome</keyword>
<organism evidence="1 2">
    <name type="scientific">Trichomonas vaginalis (strain ATCC PRA-98 / G3)</name>
    <dbReference type="NCBI Taxonomy" id="412133"/>
    <lineage>
        <taxon>Eukaryota</taxon>
        <taxon>Metamonada</taxon>
        <taxon>Parabasalia</taxon>
        <taxon>Trichomonadida</taxon>
        <taxon>Trichomonadidae</taxon>
        <taxon>Trichomonas</taxon>
    </lineage>
</organism>
<dbReference type="VEuPathDB" id="TrichDB:TVAG_350230"/>
<sequence length="708" mass="81944">MDKNDDNKLFIYCAAFDSINCTSGSGLVFQYGNTLVEYRICVVKPLISHYSSSSIFTTKWGPYQGDYKYILKDTSISEISDEGPAIYEEGAESTVKNCNFTKALLYRTDYRFAYEMRHSFNNNNSIISFSTFENLTCCRYIVSHSSFVGLLHHLVFNNNIYFIMMDFDNGLIDASDETYLTIKDCIIINNLYNFIFDTCYGGEIVVLNCNTDTSISSESFDLKIGHIETYNCYSIYKASIYLTYLDIISKIVTKNDNTIIHSKISMLYNFKTQYVTIISWIDDNIVEQEESKIYIQEDSNLLEFNHKIRNSQPIGKHTLHCKIIDSYEFESNEVNDTFVLRADLKLDIDELQKLNYVKNSNDKIKIKGNGTANFENYNITIYLYIDSALIKAITPESQYLITSKEEQTFIFSCEIQIPKTLNIGQHYLTAYVNSSDRSKFQQIIKSFSYDKNFPILLVDFPLKTEYRHNIDSILDVSLEFYDSDCEGDITFFSCFDTYFSSFTSKETLIKQCREIDKNNIIDCNPHRIEDININISNQFSSKISEGSHNITIIGLDETNKPSFPSTFQFLYKDNDPILKLNRKPQNKIDKTQQKFIPIEVNITNIDGGSIISFYYTVNSSESKFLSNYSIKSSSPEDIIIHLQLDSKFTPGCYRINIIAMNEMKRLSQQQSFSIEIIKPSIVVKDLMKVYKKHNIYFMFFDILLCPLN</sequence>
<dbReference type="Proteomes" id="UP000001542">
    <property type="component" value="Unassembled WGS sequence"/>
</dbReference>
<dbReference type="InParanoid" id="A2F3K4"/>
<accession>A2F3K4</accession>
<reference evidence="1" key="2">
    <citation type="journal article" date="2007" name="Science">
        <title>Draft genome sequence of the sexually transmitted pathogen Trichomonas vaginalis.</title>
        <authorList>
            <person name="Carlton J.M."/>
            <person name="Hirt R.P."/>
            <person name="Silva J.C."/>
            <person name="Delcher A.L."/>
            <person name="Schatz M."/>
            <person name="Zhao Q."/>
            <person name="Wortman J.R."/>
            <person name="Bidwell S.L."/>
            <person name="Alsmark U.C.M."/>
            <person name="Besteiro S."/>
            <person name="Sicheritz-Ponten T."/>
            <person name="Noel C.J."/>
            <person name="Dacks J.B."/>
            <person name="Foster P.G."/>
            <person name="Simillion C."/>
            <person name="Van de Peer Y."/>
            <person name="Miranda-Saavedra D."/>
            <person name="Barton G.J."/>
            <person name="Westrop G.D."/>
            <person name="Mueller S."/>
            <person name="Dessi D."/>
            <person name="Fiori P.L."/>
            <person name="Ren Q."/>
            <person name="Paulsen I."/>
            <person name="Zhang H."/>
            <person name="Bastida-Corcuera F.D."/>
            <person name="Simoes-Barbosa A."/>
            <person name="Brown M.T."/>
            <person name="Hayes R.D."/>
            <person name="Mukherjee M."/>
            <person name="Okumura C.Y."/>
            <person name="Schneider R."/>
            <person name="Smith A.J."/>
            <person name="Vanacova S."/>
            <person name="Villalvazo M."/>
            <person name="Haas B.J."/>
            <person name="Pertea M."/>
            <person name="Feldblyum T.V."/>
            <person name="Utterback T.R."/>
            <person name="Shu C.L."/>
            <person name="Osoegawa K."/>
            <person name="de Jong P.J."/>
            <person name="Hrdy I."/>
            <person name="Horvathova L."/>
            <person name="Zubacova Z."/>
            <person name="Dolezal P."/>
            <person name="Malik S.B."/>
            <person name="Logsdon J.M. Jr."/>
            <person name="Henze K."/>
            <person name="Gupta A."/>
            <person name="Wang C.C."/>
            <person name="Dunne R.L."/>
            <person name="Upcroft J.A."/>
            <person name="Upcroft P."/>
            <person name="White O."/>
            <person name="Salzberg S.L."/>
            <person name="Tang P."/>
            <person name="Chiu C.-H."/>
            <person name="Lee Y.-S."/>
            <person name="Embley T.M."/>
            <person name="Coombs G.H."/>
            <person name="Mottram J.C."/>
            <person name="Tachezy J."/>
            <person name="Fraser-Liggett C.M."/>
            <person name="Johnson P.J."/>
        </authorList>
    </citation>
    <scope>NUCLEOTIDE SEQUENCE [LARGE SCALE GENOMIC DNA]</scope>
    <source>
        <strain evidence="1">G3</strain>
    </source>
</reference>
<dbReference type="VEuPathDB" id="TrichDB:TVAGG3_0194130"/>